<dbReference type="PROSITE" id="PS50157">
    <property type="entry name" value="ZINC_FINGER_C2H2_2"/>
    <property type="match status" value="3"/>
</dbReference>
<keyword evidence="2" id="KW-0479">Metal-binding</keyword>
<dbReference type="Pfam" id="PF00096">
    <property type="entry name" value="zf-C2H2"/>
    <property type="match status" value="2"/>
</dbReference>
<keyword evidence="4 9" id="KW-0863">Zinc-finger</keyword>
<dbReference type="InterPro" id="IPR036236">
    <property type="entry name" value="Znf_C2H2_sf"/>
</dbReference>
<feature type="domain" description="C2H2-type" evidence="10">
    <location>
        <begin position="390"/>
        <end position="417"/>
    </location>
</feature>
<dbReference type="InterPro" id="IPR036051">
    <property type="entry name" value="KRAB_dom_sf"/>
</dbReference>
<dbReference type="Proteomes" id="UP000770717">
    <property type="component" value="Unassembled WGS sequence"/>
</dbReference>
<comment type="subcellular location">
    <subcellularLocation>
        <location evidence="1">Nucleus</location>
    </subcellularLocation>
</comment>
<evidence type="ECO:0000256" key="6">
    <source>
        <dbReference type="ARBA" id="ARBA00023015"/>
    </source>
</evidence>
<dbReference type="Gene3D" id="3.30.160.60">
    <property type="entry name" value="Classic Zinc Finger"/>
    <property type="match status" value="2"/>
</dbReference>
<dbReference type="InterPro" id="IPR001909">
    <property type="entry name" value="KRAB"/>
</dbReference>
<keyword evidence="8" id="KW-0539">Nucleus</keyword>
<dbReference type="SUPFAM" id="SSF109640">
    <property type="entry name" value="KRAB domain (Kruppel-associated box)"/>
    <property type="match status" value="1"/>
</dbReference>
<evidence type="ECO:0000313" key="11">
    <source>
        <dbReference type="EMBL" id="KAG9463483.1"/>
    </source>
</evidence>
<dbReference type="InterPro" id="IPR013087">
    <property type="entry name" value="Znf_C2H2_type"/>
</dbReference>
<dbReference type="InterPro" id="IPR050636">
    <property type="entry name" value="C2H2-ZF_domain-containing"/>
</dbReference>
<gene>
    <name evidence="11" type="ORF">GDO78_021633</name>
</gene>
<dbReference type="PANTHER" id="PTHR47772:SF13">
    <property type="entry name" value="GASTRULA ZINC FINGER PROTEIN XLCGF49.1-LIKE-RELATED"/>
    <property type="match status" value="1"/>
</dbReference>
<dbReference type="SMART" id="SM00355">
    <property type="entry name" value="ZnF_C2H2"/>
    <property type="match status" value="3"/>
</dbReference>
<dbReference type="EMBL" id="WNTK01006676">
    <property type="protein sequence ID" value="KAG9463483.1"/>
    <property type="molecule type" value="Genomic_DNA"/>
</dbReference>
<evidence type="ECO:0000256" key="2">
    <source>
        <dbReference type="ARBA" id="ARBA00022723"/>
    </source>
</evidence>
<organism evidence="11 12">
    <name type="scientific">Eleutherodactylus coqui</name>
    <name type="common">Puerto Rican coqui</name>
    <dbReference type="NCBI Taxonomy" id="57060"/>
    <lineage>
        <taxon>Eukaryota</taxon>
        <taxon>Metazoa</taxon>
        <taxon>Chordata</taxon>
        <taxon>Craniata</taxon>
        <taxon>Vertebrata</taxon>
        <taxon>Euteleostomi</taxon>
        <taxon>Amphibia</taxon>
        <taxon>Batrachia</taxon>
        <taxon>Anura</taxon>
        <taxon>Neobatrachia</taxon>
        <taxon>Hyloidea</taxon>
        <taxon>Eleutherodactylidae</taxon>
        <taxon>Eleutherodactylinae</taxon>
        <taxon>Eleutherodactylus</taxon>
        <taxon>Eleutherodactylus</taxon>
    </lineage>
</organism>
<keyword evidence="12" id="KW-1185">Reference proteome</keyword>
<feature type="domain" description="C2H2-type" evidence="10">
    <location>
        <begin position="303"/>
        <end position="330"/>
    </location>
</feature>
<dbReference type="GO" id="GO:0005634">
    <property type="term" value="C:nucleus"/>
    <property type="evidence" value="ECO:0007669"/>
    <property type="project" value="UniProtKB-SubCell"/>
</dbReference>
<feature type="domain" description="C2H2-type" evidence="10">
    <location>
        <begin position="356"/>
        <end position="383"/>
    </location>
</feature>
<name>A0A8J6BN75_ELECQ</name>
<dbReference type="Pfam" id="PF01352">
    <property type="entry name" value="KRAB"/>
    <property type="match status" value="1"/>
</dbReference>
<evidence type="ECO:0000256" key="5">
    <source>
        <dbReference type="ARBA" id="ARBA00022833"/>
    </source>
</evidence>
<keyword evidence="6" id="KW-0805">Transcription regulation</keyword>
<evidence type="ECO:0000256" key="8">
    <source>
        <dbReference type="ARBA" id="ARBA00023242"/>
    </source>
</evidence>
<dbReference type="OrthoDB" id="10260596at2759"/>
<feature type="non-terminal residue" evidence="11">
    <location>
        <position position="431"/>
    </location>
</feature>
<dbReference type="Gene3D" id="6.10.140.140">
    <property type="match status" value="1"/>
</dbReference>
<evidence type="ECO:0000256" key="1">
    <source>
        <dbReference type="ARBA" id="ARBA00004123"/>
    </source>
</evidence>
<keyword evidence="3" id="KW-0677">Repeat</keyword>
<evidence type="ECO:0000256" key="3">
    <source>
        <dbReference type="ARBA" id="ARBA00022737"/>
    </source>
</evidence>
<comment type="caution">
    <text evidence="11">The sequence shown here is derived from an EMBL/GenBank/DDBJ whole genome shotgun (WGS) entry which is preliminary data.</text>
</comment>
<dbReference type="GO" id="GO:0006355">
    <property type="term" value="P:regulation of DNA-templated transcription"/>
    <property type="evidence" value="ECO:0007669"/>
    <property type="project" value="InterPro"/>
</dbReference>
<evidence type="ECO:0000313" key="12">
    <source>
        <dbReference type="Proteomes" id="UP000770717"/>
    </source>
</evidence>
<evidence type="ECO:0000256" key="4">
    <source>
        <dbReference type="ARBA" id="ARBA00022771"/>
    </source>
</evidence>
<protein>
    <recommendedName>
        <fullName evidence="10">C2H2-type domain-containing protein</fullName>
    </recommendedName>
</protein>
<evidence type="ECO:0000256" key="7">
    <source>
        <dbReference type="ARBA" id="ARBA00023163"/>
    </source>
</evidence>
<keyword evidence="7" id="KW-0804">Transcription</keyword>
<reference evidence="11" key="1">
    <citation type="thesis" date="2020" institute="ProQuest LLC" country="789 East Eisenhower Parkway, Ann Arbor, MI, USA">
        <title>Comparative Genomics and Chromosome Evolution.</title>
        <authorList>
            <person name="Mudd A.B."/>
        </authorList>
    </citation>
    <scope>NUCLEOTIDE SEQUENCE</scope>
    <source>
        <strain evidence="11">HN-11 Male</strain>
        <tissue evidence="11">Kidney and liver</tissue>
    </source>
</reference>
<dbReference type="PANTHER" id="PTHR47772">
    <property type="entry name" value="ZINC FINGER PROTEIN 200"/>
    <property type="match status" value="1"/>
</dbReference>
<accession>A0A8J6BN75</accession>
<evidence type="ECO:0000256" key="9">
    <source>
        <dbReference type="PROSITE-ProRule" id="PRU00042"/>
    </source>
</evidence>
<feature type="non-terminal residue" evidence="11">
    <location>
        <position position="1"/>
    </location>
</feature>
<dbReference type="GO" id="GO:0008270">
    <property type="term" value="F:zinc ion binding"/>
    <property type="evidence" value="ECO:0007669"/>
    <property type="project" value="UniProtKB-KW"/>
</dbReference>
<keyword evidence="5" id="KW-0862">Zinc</keyword>
<dbReference type="SUPFAM" id="SSF57667">
    <property type="entry name" value="beta-beta-alpha zinc fingers"/>
    <property type="match status" value="2"/>
</dbReference>
<dbReference type="FunFam" id="3.30.160.60:FF:000446">
    <property type="entry name" value="Zinc finger protein"/>
    <property type="match status" value="1"/>
</dbReference>
<sequence length="431" mass="48376">DYFVVKKPEGRATSSSLQLVEGSWGGLTDGHIPLPQSGIHEPQNKQKILDLTNKIIELLTGEVPIRCQDVAVFFSEEEWDYIEEHKETYNVMTENHRTLTSPGLPKGSRTEYPSMRIKEEQYEENVANPDIYIPTESMQQNPVYEEAVSCDGGNLIETTQQYPFTHIKEEPVSCNIGTLTNRNLYTATGIHTQQYAHTSIKEEPRSCHGRDFKGHRNTPHDEPQPYLPTHIKDEPGLQDGESLPDPHVYAEQCSPGVNVEPVSSRGNLICNAHLPSAHAKEGLPHPTSPETPSRANDGINIQFSCSECKKCFLSMAELVSHQGLHIAEKLLQSGTHVFTTAIVHAPQVPPVKHKLLTCSKCERTFYTKSSLVGHMKTHWGKVNHLKNETFKCDQCGKCFSSKSLLHVHSRLHFGDRPYACSTCGERFMRNS</sequence>
<dbReference type="AlphaFoldDB" id="A0A8J6BN75"/>
<proteinExistence type="predicted"/>
<evidence type="ECO:0000259" key="10">
    <source>
        <dbReference type="PROSITE" id="PS50157"/>
    </source>
</evidence>
<dbReference type="PROSITE" id="PS00028">
    <property type="entry name" value="ZINC_FINGER_C2H2_1"/>
    <property type="match status" value="3"/>
</dbReference>
<dbReference type="CDD" id="cd07765">
    <property type="entry name" value="KRAB_A-box"/>
    <property type="match status" value="1"/>
</dbReference>